<dbReference type="InterPro" id="IPR050343">
    <property type="entry name" value="RsuA_PseudoU_synthase"/>
</dbReference>
<keyword evidence="3 5" id="KW-0413">Isomerase</keyword>
<dbReference type="SUPFAM" id="SSF55174">
    <property type="entry name" value="Alpha-L RNA-binding motif"/>
    <property type="match status" value="1"/>
</dbReference>
<dbReference type="SUPFAM" id="SSF55120">
    <property type="entry name" value="Pseudouridine synthase"/>
    <property type="match status" value="1"/>
</dbReference>
<dbReference type="InterPro" id="IPR036986">
    <property type="entry name" value="S4_RNA-bd_sf"/>
</dbReference>
<evidence type="ECO:0000313" key="8">
    <source>
        <dbReference type="Proteomes" id="UP000824209"/>
    </source>
</evidence>
<evidence type="ECO:0000256" key="3">
    <source>
        <dbReference type="ARBA" id="ARBA00023235"/>
    </source>
</evidence>
<comment type="caution">
    <text evidence="7">The sequence shown here is derived from an EMBL/GenBank/DDBJ whole genome shotgun (WGS) entry which is preliminary data.</text>
</comment>
<dbReference type="NCBIfam" id="TIGR00093">
    <property type="entry name" value="pseudouridine synthase"/>
    <property type="match status" value="1"/>
</dbReference>
<gene>
    <name evidence="7" type="ORF">H9943_02390</name>
</gene>
<evidence type="ECO:0000259" key="6">
    <source>
        <dbReference type="SMART" id="SM00363"/>
    </source>
</evidence>
<dbReference type="Proteomes" id="UP000824209">
    <property type="component" value="Unassembled WGS sequence"/>
</dbReference>
<dbReference type="PANTHER" id="PTHR47683">
    <property type="entry name" value="PSEUDOURIDINE SYNTHASE FAMILY PROTEIN-RELATED"/>
    <property type="match status" value="1"/>
</dbReference>
<dbReference type="PROSITE" id="PS01149">
    <property type="entry name" value="PSI_RSU"/>
    <property type="match status" value="1"/>
</dbReference>
<dbReference type="InterPro" id="IPR006145">
    <property type="entry name" value="PsdUridine_synth_RsuA/RluA"/>
</dbReference>
<dbReference type="InterPro" id="IPR002942">
    <property type="entry name" value="S4_RNA-bd"/>
</dbReference>
<dbReference type="GO" id="GO:0003723">
    <property type="term" value="F:RNA binding"/>
    <property type="evidence" value="ECO:0007669"/>
    <property type="project" value="UniProtKB-KW"/>
</dbReference>
<dbReference type="AlphaFoldDB" id="A0A9D2S081"/>
<dbReference type="EMBL" id="DWYA01000026">
    <property type="protein sequence ID" value="HJB39227.1"/>
    <property type="molecule type" value="Genomic_DNA"/>
</dbReference>
<dbReference type="CDD" id="cd00165">
    <property type="entry name" value="S4"/>
    <property type="match status" value="1"/>
</dbReference>
<evidence type="ECO:0000313" key="7">
    <source>
        <dbReference type="EMBL" id="HJB39227.1"/>
    </source>
</evidence>
<dbReference type="PROSITE" id="PS50889">
    <property type="entry name" value="S4"/>
    <property type="match status" value="1"/>
</dbReference>
<accession>A0A9D2S081</accession>
<dbReference type="InterPro" id="IPR018496">
    <property type="entry name" value="PsdUridine_synth_RsuA/RluB_CS"/>
</dbReference>
<evidence type="ECO:0000256" key="4">
    <source>
        <dbReference type="PROSITE-ProRule" id="PRU00182"/>
    </source>
</evidence>
<dbReference type="EC" id="5.4.99.-" evidence="5"/>
<dbReference type="PANTHER" id="PTHR47683:SF4">
    <property type="entry name" value="PSEUDOURIDINE SYNTHASE"/>
    <property type="match status" value="1"/>
</dbReference>
<dbReference type="InterPro" id="IPR042092">
    <property type="entry name" value="PsdUridine_s_RsuA/RluB/E/F_cat"/>
</dbReference>
<dbReference type="Pfam" id="PF00849">
    <property type="entry name" value="PseudoU_synth_2"/>
    <property type="match status" value="1"/>
</dbReference>
<comment type="similarity">
    <text evidence="1 5">Belongs to the pseudouridine synthase RsuA family.</text>
</comment>
<feature type="domain" description="RNA-binding S4" evidence="6">
    <location>
        <begin position="1"/>
        <end position="62"/>
    </location>
</feature>
<dbReference type="InterPro" id="IPR020094">
    <property type="entry name" value="TruA/RsuA/RluB/E/F_N"/>
</dbReference>
<dbReference type="CDD" id="cd02553">
    <property type="entry name" value="PseudoU_synth_RsuA"/>
    <property type="match status" value="1"/>
</dbReference>
<reference evidence="7" key="2">
    <citation type="submission" date="2021-04" db="EMBL/GenBank/DDBJ databases">
        <authorList>
            <person name="Gilroy R."/>
        </authorList>
    </citation>
    <scope>NUCLEOTIDE SEQUENCE</scope>
    <source>
        <strain evidence="7">ChiBcec8-14828</strain>
    </source>
</reference>
<proteinExistence type="inferred from homology"/>
<dbReference type="InterPro" id="IPR000748">
    <property type="entry name" value="PsdUridine_synth_RsuA/RluB/E/F"/>
</dbReference>
<dbReference type="Gene3D" id="3.30.70.1560">
    <property type="entry name" value="Alpha-L RNA-binding motif"/>
    <property type="match status" value="1"/>
</dbReference>
<dbReference type="SMART" id="SM00363">
    <property type="entry name" value="S4"/>
    <property type="match status" value="1"/>
</dbReference>
<dbReference type="Pfam" id="PF01479">
    <property type="entry name" value="S4"/>
    <property type="match status" value="1"/>
</dbReference>
<reference evidence="7" key="1">
    <citation type="journal article" date="2021" name="PeerJ">
        <title>Extensive microbial diversity within the chicken gut microbiome revealed by metagenomics and culture.</title>
        <authorList>
            <person name="Gilroy R."/>
            <person name="Ravi A."/>
            <person name="Getino M."/>
            <person name="Pursley I."/>
            <person name="Horton D.L."/>
            <person name="Alikhan N.F."/>
            <person name="Baker D."/>
            <person name="Gharbi K."/>
            <person name="Hall N."/>
            <person name="Watson M."/>
            <person name="Adriaenssens E.M."/>
            <person name="Foster-Nyarko E."/>
            <person name="Jarju S."/>
            <person name="Secka A."/>
            <person name="Antonio M."/>
            <person name="Oren A."/>
            <person name="Chaudhuri R.R."/>
            <person name="La Ragione R."/>
            <person name="Hildebrand F."/>
            <person name="Pallen M.J."/>
        </authorList>
    </citation>
    <scope>NUCLEOTIDE SEQUENCE</scope>
    <source>
        <strain evidence="7">ChiBcec8-14828</strain>
    </source>
</reference>
<dbReference type="InterPro" id="IPR020103">
    <property type="entry name" value="PsdUridine_synth_cat_dom_sf"/>
</dbReference>
<name>A0A9D2S081_9FIRM</name>
<keyword evidence="2 4" id="KW-0694">RNA-binding</keyword>
<dbReference type="GO" id="GO:0120159">
    <property type="term" value="F:rRNA pseudouridine synthase activity"/>
    <property type="evidence" value="ECO:0007669"/>
    <property type="project" value="UniProtKB-ARBA"/>
</dbReference>
<dbReference type="GO" id="GO:0000455">
    <property type="term" value="P:enzyme-directed rRNA pseudouridine synthesis"/>
    <property type="evidence" value="ECO:0007669"/>
    <property type="project" value="UniProtKB-ARBA"/>
</dbReference>
<evidence type="ECO:0000256" key="2">
    <source>
        <dbReference type="ARBA" id="ARBA00022884"/>
    </source>
</evidence>
<evidence type="ECO:0000256" key="1">
    <source>
        <dbReference type="ARBA" id="ARBA00008348"/>
    </source>
</evidence>
<dbReference type="Gene3D" id="3.10.290.10">
    <property type="entry name" value="RNA-binding S4 domain"/>
    <property type="match status" value="1"/>
</dbReference>
<evidence type="ECO:0000256" key="5">
    <source>
        <dbReference type="RuleBase" id="RU003887"/>
    </source>
</evidence>
<sequence length="244" mass="26586">MRLDQYLAKAAGLSRSTAKAAVRQGKVKINGSLCKAADTALSPSDEVMLEGRVLSWKEFVYVMLDKPAGVLSASKDAKERTVVDLVAKDYPGRALFPAGRLDKQSTGFILLTDDGALAHDLLSPKKHVEKTYEVVLDKPVTEEMVQGFAQGVTLADGETMKPAELHMDSERPCFARVILTQGVYHQIKRMFGVYGAGVNELRRTAIGGVVLDKALGEGGFRELTQAELSLLKREEAAKSCEKKM</sequence>
<dbReference type="Gene3D" id="3.30.70.580">
    <property type="entry name" value="Pseudouridine synthase I, catalytic domain, N-terminal subdomain"/>
    <property type="match status" value="1"/>
</dbReference>
<protein>
    <recommendedName>
        <fullName evidence="5">Pseudouridine synthase</fullName>
        <ecNumber evidence="5">5.4.99.-</ecNumber>
    </recommendedName>
</protein>
<organism evidence="7 8">
    <name type="scientific">Candidatus Ruthenibacterium avium</name>
    <dbReference type="NCBI Taxonomy" id="2838751"/>
    <lineage>
        <taxon>Bacteria</taxon>
        <taxon>Bacillati</taxon>
        <taxon>Bacillota</taxon>
        <taxon>Clostridia</taxon>
        <taxon>Eubacteriales</taxon>
        <taxon>Oscillospiraceae</taxon>
        <taxon>Ruthenibacterium</taxon>
    </lineage>
</organism>